<evidence type="ECO:0000256" key="9">
    <source>
        <dbReference type="ARBA" id="ARBA00047594"/>
    </source>
</evidence>
<dbReference type="InterPro" id="IPR000326">
    <property type="entry name" value="PAP2/HPO"/>
</dbReference>
<organism evidence="12 13">
    <name type="scientific">Brumicola blandensis</name>
    <dbReference type="NCBI Taxonomy" id="3075611"/>
    <lineage>
        <taxon>Bacteria</taxon>
        <taxon>Pseudomonadati</taxon>
        <taxon>Pseudomonadota</taxon>
        <taxon>Gammaproteobacteria</taxon>
        <taxon>Alteromonadales</taxon>
        <taxon>Alteromonadaceae</taxon>
        <taxon>Brumicola</taxon>
    </lineage>
</organism>
<evidence type="ECO:0000313" key="12">
    <source>
        <dbReference type="EMBL" id="MDT0582193.1"/>
    </source>
</evidence>
<evidence type="ECO:0000256" key="4">
    <source>
        <dbReference type="ARBA" id="ARBA00022692"/>
    </source>
</evidence>
<evidence type="ECO:0000256" key="1">
    <source>
        <dbReference type="ARBA" id="ARBA00004651"/>
    </source>
</evidence>
<reference evidence="12 13" key="1">
    <citation type="submission" date="2023-09" db="EMBL/GenBank/DDBJ databases">
        <authorList>
            <person name="Rey-Velasco X."/>
        </authorList>
    </citation>
    <scope>NUCLEOTIDE SEQUENCE [LARGE SCALE GENOMIC DNA]</scope>
    <source>
        <strain evidence="12 13">W409</strain>
    </source>
</reference>
<keyword evidence="13" id="KW-1185">Reference proteome</keyword>
<gene>
    <name evidence="12" type="ORF">RM544_06565</name>
</gene>
<feature type="domain" description="Phosphatidic acid phosphatase type 2/haloperoxidase" evidence="11">
    <location>
        <begin position="58"/>
        <end position="168"/>
    </location>
</feature>
<feature type="transmembrane region" description="Helical" evidence="10">
    <location>
        <begin position="149"/>
        <end position="171"/>
    </location>
</feature>
<evidence type="ECO:0000256" key="8">
    <source>
        <dbReference type="ARBA" id="ARBA00032707"/>
    </source>
</evidence>
<evidence type="ECO:0000256" key="2">
    <source>
        <dbReference type="ARBA" id="ARBA00012374"/>
    </source>
</evidence>
<protein>
    <recommendedName>
        <fullName evidence="2">undecaprenyl-diphosphate phosphatase</fullName>
        <ecNumber evidence="2">3.6.1.27</ecNumber>
    </recommendedName>
    <alternativeName>
        <fullName evidence="8">Undecaprenyl pyrophosphate phosphatase</fullName>
    </alternativeName>
</protein>
<name>A0AAW8R4U7_9ALTE</name>
<feature type="transmembrane region" description="Helical" evidence="10">
    <location>
        <begin position="112"/>
        <end position="137"/>
    </location>
</feature>
<evidence type="ECO:0000256" key="3">
    <source>
        <dbReference type="ARBA" id="ARBA00022475"/>
    </source>
</evidence>
<feature type="transmembrane region" description="Helical" evidence="10">
    <location>
        <begin position="58"/>
        <end position="77"/>
    </location>
</feature>
<dbReference type="EC" id="3.6.1.27" evidence="2"/>
<comment type="subcellular location">
    <subcellularLocation>
        <location evidence="1">Cell membrane</location>
        <topology evidence="1">Multi-pass membrane protein</topology>
    </subcellularLocation>
</comment>
<dbReference type="GO" id="GO:0050380">
    <property type="term" value="F:undecaprenyl-diphosphatase activity"/>
    <property type="evidence" value="ECO:0007669"/>
    <property type="project" value="UniProtKB-EC"/>
</dbReference>
<dbReference type="Pfam" id="PF01569">
    <property type="entry name" value="PAP2"/>
    <property type="match status" value="1"/>
</dbReference>
<dbReference type="EMBL" id="JAVRIE010000002">
    <property type="protein sequence ID" value="MDT0582193.1"/>
    <property type="molecule type" value="Genomic_DNA"/>
</dbReference>
<dbReference type="RefSeq" id="WP_311360971.1">
    <property type="nucleotide sequence ID" value="NZ_JAVRIE010000002.1"/>
</dbReference>
<sequence length="172" mass="19074">MTLKRITELDTALFFWFNRFSESSNCKMIKAVSKTGDGYLYLVIAFVMFLIDNEHATLFLYTALMAYALEVPIYLILKQMFKRERPSACLCNFTAHITPSDKFSLPSGHTAAAFLMATIIASFFPSLALIAFIWATLVGLSRILLGVHFPLDVILGAILGSTLATLSLFSLA</sequence>
<evidence type="ECO:0000259" key="11">
    <source>
        <dbReference type="SMART" id="SM00014"/>
    </source>
</evidence>
<dbReference type="PANTHER" id="PTHR14969:SF62">
    <property type="entry name" value="DECAPRENYLPHOSPHORYL-5-PHOSPHORIBOSE PHOSPHATASE RV3807C-RELATED"/>
    <property type="match status" value="1"/>
</dbReference>
<feature type="transmembrane region" description="Helical" evidence="10">
    <location>
        <begin position="36"/>
        <end position="52"/>
    </location>
</feature>
<keyword evidence="6 10" id="KW-1133">Transmembrane helix</keyword>
<evidence type="ECO:0000256" key="7">
    <source>
        <dbReference type="ARBA" id="ARBA00023136"/>
    </source>
</evidence>
<proteinExistence type="predicted"/>
<keyword evidence="4 10" id="KW-0812">Transmembrane</keyword>
<dbReference type="AlphaFoldDB" id="A0AAW8R4U7"/>
<dbReference type="GO" id="GO:0005886">
    <property type="term" value="C:plasma membrane"/>
    <property type="evidence" value="ECO:0007669"/>
    <property type="project" value="UniProtKB-SubCell"/>
</dbReference>
<dbReference type="SMART" id="SM00014">
    <property type="entry name" value="acidPPc"/>
    <property type="match status" value="1"/>
</dbReference>
<dbReference type="InterPro" id="IPR036938">
    <property type="entry name" value="PAP2/HPO_sf"/>
</dbReference>
<keyword evidence="7 10" id="KW-0472">Membrane</keyword>
<dbReference type="SUPFAM" id="SSF48317">
    <property type="entry name" value="Acid phosphatase/Vanadium-dependent haloperoxidase"/>
    <property type="match status" value="1"/>
</dbReference>
<dbReference type="PANTHER" id="PTHR14969">
    <property type="entry name" value="SPHINGOSINE-1-PHOSPHATE PHOSPHOHYDROLASE"/>
    <property type="match status" value="1"/>
</dbReference>
<evidence type="ECO:0000313" key="13">
    <source>
        <dbReference type="Proteomes" id="UP001249020"/>
    </source>
</evidence>
<accession>A0AAW8R4U7</accession>
<comment type="caution">
    <text evidence="12">The sequence shown here is derived from an EMBL/GenBank/DDBJ whole genome shotgun (WGS) entry which is preliminary data.</text>
</comment>
<dbReference type="Gene3D" id="1.20.144.10">
    <property type="entry name" value="Phosphatidic acid phosphatase type 2/haloperoxidase"/>
    <property type="match status" value="1"/>
</dbReference>
<comment type="catalytic activity">
    <reaction evidence="9">
        <text>di-trans,octa-cis-undecaprenyl diphosphate + H2O = di-trans,octa-cis-undecaprenyl phosphate + phosphate + H(+)</text>
        <dbReference type="Rhea" id="RHEA:28094"/>
        <dbReference type="ChEBI" id="CHEBI:15377"/>
        <dbReference type="ChEBI" id="CHEBI:15378"/>
        <dbReference type="ChEBI" id="CHEBI:43474"/>
        <dbReference type="ChEBI" id="CHEBI:58405"/>
        <dbReference type="ChEBI" id="CHEBI:60392"/>
        <dbReference type="EC" id="3.6.1.27"/>
    </reaction>
</comment>
<keyword evidence="5" id="KW-0378">Hydrolase</keyword>
<dbReference type="Proteomes" id="UP001249020">
    <property type="component" value="Unassembled WGS sequence"/>
</dbReference>
<evidence type="ECO:0000256" key="5">
    <source>
        <dbReference type="ARBA" id="ARBA00022801"/>
    </source>
</evidence>
<evidence type="ECO:0000256" key="10">
    <source>
        <dbReference type="SAM" id="Phobius"/>
    </source>
</evidence>
<evidence type="ECO:0000256" key="6">
    <source>
        <dbReference type="ARBA" id="ARBA00022989"/>
    </source>
</evidence>
<keyword evidence="3" id="KW-1003">Cell membrane</keyword>